<evidence type="ECO:0000313" key="2">
    <source>
        <dbReference type="Proteomes" id="UP001595967"/>
    </source>
</evidence>
<comment type="caution">
    <text evidence="1">The sequence shown here is derived from an EMBL/GenBank/DDBJ whole genome shotgun (WGS) entry which is preliminary data.</text>
</comment>
<dbReference type="Proteomes" id="UP001595967">
    <property type="component" value="Unassembled WGS sequence"/>
</dbReference>
<sequence length="169" mass="18729">MGMPSVLKHFATFIDGTSYVGEVQEITPPKLTRKMEEFRAGGMRAPVDIDHGMEKLEAEITSGGWLKDVLKQFGKSTVDGVPLRFTGAAQRDDTGEYMAIEIFMRGRWQEIDPGAGKSGDASEFKAKMTLNYYRLVIDGEDICEIDAINMIEKFGGTDLLEKVRSILGV</sequence>
<protein>
    <submittedName>
        <fullName evidence="1">Phage major tail tube protein</fullName>
    </submittedName>
</protein>
<dbReference type="NCBIfam" id="TIGR01611">
    <property type="entry name" value="tail_tube"/>
    <property type="match status" value="1"/>
</dbReference>
<organism evidence="1 2">
    <name type="scientific">Comamonas nitrativorans</name>
    <dbReference type="NCBI Taxonomy" id="108437"/>
    <lineage>
        <taxon>Bacteria</taxon>
        <taxon>Pseudomonadati</taxon>
        <taxon>Pseudomonadota</taxon>
        <taxon>Betaproteobacteria</taxon>
        <taxon>Burkholderiales</taxon>
        <taxon>Comamonadaceae</taxon>
        <taxon>Comamonas</taxon>
    </lineage>
</organism>
<reference evidence="2" key="1">
    <citation type="journal article" date="2019" name="Int. J. Syst. Evol. Microbiol.">
        <title>The Global Catalogue of Microorganisms (GCM) 10K type strain sequencing project: providing services to taxonomists for standard genome sequencing and annotation.</title>
        <authorList>
            <consortium name="The Broad Institute Genomics Platform"/>
            <consortium name="The Broad Institute Genome Sequencing Center for Infectious Disease"/>
            <person name="Wu L."/>
            <person name="Ma J."/>
        </authorList>
    </citation>
    <scope>NUCLEOTIDE SEQUENCE [LARGE SCALE GENOMIC DNA]</scope>
    <source>
        <strain evidence="2">JCM 11650</strain>
    </source>
</reference>
<proteinExistence type="predicted"/>
<dbReference type="EMBL" id="JBHSEW010000011">
    <property type="protein sequence ID" value="MFC4623081.1"/>
    <property type="molecule type" value="Genomic_DNA"/>
</dbReference>
<evidence type="ECO:0000313" key="1">
    <source>
        <dbReference type="EMBL" id="MFC4623081.1"/>
    </source>
</evidence>
<name>A0ABV9GY38_9BURK</name>
<keyword evidence="2" id="KW-1185">Reference proteome</keyword>
<dbReference type="RefSeq" id="WP_377726968.1">
    <property type="nucleotide sequence ID" value="NZ_JBHSEW010000011.1"/>
</dbReference>
<dbReference type="Pfam" id="PF04985">
    <property type="entry name" value="Phage_tube"/>
    <property type="match status" value="1"/>
</dbReference>
<gene>
    <name evidence="1" type="ORF">ACFO3A_12760</name>
</gene>
<accession>A0ABV9GY38</accession>
<dbReference type="InterPro" id="IPR006498">
    <property type="entry name" value="Tail_tube"/>
</dbReference>